<dbReference type="PROSITE" id="PS50825">
    <property type="entry name" value="HYR"/>
    <property type="match status" value="1"/>
</dbReference>
<dbReference type="Gene3D" id="2.60.40.10">
    <property type="entry name" value="Immunoglobulins"/>
    <property type="match status" value="1"/>
</dbReference>
<evidence type="ECO:0000313" key="17">
    <source>
        <dbReference type="Proteomes" id="UP000008514"/>
    </source>
</evidence>
<keyword evidence="8" id="KW-0677">Repeat</keyword>
<evidence type="ECO:0000259" key="15">
    <source>
        <dbReference type="PROSITE" id="PS50825"/>
    </source>
</evidence>
<feature type="domain" description="HYR" evidence="15">
    <location>
        <begin position="898"/>
        <end position="981"/>
    </location>
</feature>
<sequence length="1515" mass="162308">MKNILLLAFTFLFFSSQILSAQSQNKHIETFLSSKVSSKKLAQNDISEYVITSQHKSSISNIEHIYFRQSIDGVSIVGTESSIHVYPDETLLRANFGFKKSIADKVIGAKTPKLSAELAIRRVAQQMGYYQSGGLNSLPKSTIPNSDYVFSGAGISEVNIPVKLVYVKLEQSKFVLAWELSIKETKSSDWYNFYADASTGKIISKNNWTVNCLEGHDHSTHNESEKPKAFVSVKNKPTTTNSGLSQGTYNVFPLPVEDPFSDPRELVSNSNNALASPFGWHDTNGSIGAEFTVTRGNNVNAYEDGNNQGFQPDGGSSLSFDFPFNPDYSFGDQSESAAITNLFYWNNIIHDIIYQYGFDEASGNFQVNNYGNPGVGNDPVLAEAQDGGGTCNANFSRAPEGISPVMQMYICNNRDGDFDNGVIIHEYGHGISIRLSGGSNNSNCLLNDEQMGEGWSDWYGAMLTIRDGDTGTDPRPIGNWLFGNDEDGAGIRAFPYSTDLAVNPQTYDDIKPTFGPHPLGSIWATMLWEMTWGLIDDHGFDPDFYNGSGGNNVALAIVTEALKLQPCSPGFVDGRDAILAADQALYGGQNFCTIWDAFSKRGLGMSADQGSSNNRTDGTEAFDSPSTMLTTPETIFCITDSNQNLSGGLPLGGVYSGSGVTDSGDGENYTFSPLEAGIGVHTITYAAESDCSSANQASDTIEVKDENPIIECQNISVALDEDGTATIIPQDIVTNFEASDGYTLDQSGTFAPENIDDVDTQISLGDDQVASGLSLGFDFNFYGTDYSAFGISSNGYLSFSDNFDSGCCSGQTLPNSNLPNNLIALGWTDLNPGNGGSISYATIGSAPNRILIVQFDNIQNYGDSSKTVTSQIKLFEGSNHIEIHSENVEGNNMTQGIENTDGSMALPVPGRNSETLSLSNDFVSFIPNTGSFSDNCGLETIVTLDINSFDCNDLGENIVTATATDTAGNLASCMATVTVTSDLDVTFSDVDEEFCIDQNPITGLNGGLPVGGFYSGNGVTDDGNGETFTFNPSVAGEGTTTITYNGDNSCSAEGSATIDVEIQSAIPVLDCQDITVPLNIDGLVTITVEDVFGADSIPVDNCVGEPLTFSISPNTFGCDDVGENIVTVTATDNAGNSQTCTSTVTVEDTAPLQFECINSIELVLDENQTATIKEDDIFESLPQDSCDNGYSVSISQSNFNCDDLGNSSVEEILINGSFENGLTGWTSTVEDGLDDDSPGSCEQAWKPLEDSSTICCCVDNIVPTEGASASFTSFDGQAGTKYILEQSFIATSGGNAILSFDWVAEFNLNTADIDRSFEVGIFDTNGNLIETIYTESITAGETTSINSSLSFDISSVLSLLDGEEVVLKFTATIPETLSGPSKAMLDNVSLIVDSSTIPVEITVTDAFGNSNTCIVPVTVTDPNEECILSTDDRFLENSLSLYPNPADTSFTITWNQDVTVERLEILDMTGKLILQRRINISDRQTLVGVSSLSSGVYFVKVSSKNGQSIKKLLVK</sequence>
<dbReference type="InterPro" id="IPR050371">
    <property type="entry name" value="Fungal_virulence_M36"/>
</dbReference>
<keyword evidence="5" id="KW-0645">Protease</keyword>
<evidence type="ECO:0000256" key="10">
    <source>
        <dbReference type="ARBA" id="ARBA00022833"/>
    </source>
</evidence>
<accession>K4IBJ7</accession>
<feature type="region of interest" description="Disordered" evidence="13">
    <location>
        <begin position="606"/>
        <end position="625"/>
    </location>
</feature>
<reference evidence="16" key="2">
    <citation type="submission" date="2012-09" db="EMBL/GenBank/DDBJ databases">
        <title>The complete sequence of Psychroflexus torquis an extreme psychrophile from sea-ice that is stimulated by light.</title>
        <authorList>
            <person name="Feng S."/>
            <person name="Powell S.M."/>
            <person name="Bowman J.P."/>
        </authorList>
    </citation>
    <scope>NUCLEOTIDE SEQUENCE [LARGE SCALE GENOMIC DNA]</scope>
    <source>
        <strain evidence="16">ATCC 700755</strain>
    </source>
</reference>
<dbReference type="EMBL" id="CP003879">
    <property type="protein sequence ID" value="AFU67283.1"/>
    <property type="molecule type" value="Genomic_DNA"/>
</dbReference>
<dbReference type="InterPro" id="IPR013783">
    <property type="entry name" value="Ig-like_fold"/>
</dbReference>
<dbReference type="Gene3D" id="1.10.390.10">
    <property type="entry name" value="Neutral Protease Domain 2"/>
    <property type="match status" value="1"/>
</dbReference>
<dbReference type="CDD" id="cd09596">
    <property type="entry name" value="M36"/>
    <property type="match status" value="1"/>
</dbReference>
<dbReference type="Pfam" id="PF18962">
    <property type="entry name" value="Por_Secre_tail"/>
    <property type="match status" value="1"/>
</dbReference>
<dbReference type="PRINTS" id="PR00999">
    <property type="entry name" value="FUNGALYSIN"/>
</dbReference>
<dbReference type="STRING" id="313595.P700755_000232"/>
<name>K4IBJ7_PSYTT</name>
<dbReference type="NCBIfam" id="TIGR04183">
    <property type="entry name" value="Por_Secre_tail"/>
    <property type="match status" value="1"/>
</dbReference>
<gene>
    <name evidence="16" type="ordered locus">P700755_000232</name>
</gene>
<evidence type="ECO:0000256" key="5">
    <source>
        <dbReference type="ARBA" id="ARBA00022670"/>
    </source>
</evidence>
<evidence type="ECO:0000313" key="16">
    <source>
        <dbReference type="EMBL" id="AFU67283.1"/>
    </source>
</evidence>
<dbReference type="InterPro" id="IPR027268">
    <property type="entry name" value="Peptidase_M4/M1_CTD_sf"/>
</dbReference>
<protein>
    <submittedName>
        <fullName evidence="16">Secreted surface metalloprotease</fullName>
    </submittedName>
</protein>
<keyword evidence="11 16" id="KW-0482">Metalloprotease</keyword>
<feature type="signal peptide" evidence="14">
    <location>
        <begin position="1"/>
        <end position="21"/>
    </location>
</feature>
<dbReference type="PANTHER" id="PTHR33478">
    <property type="entry name" value="EXTRACELLULAR METALLOPROTEINASE MEP"/>
    <property type="match status" value="1"/>
</dbReference>
<dbReference type="Pfam" id="PF02128">
    <property type="entry name" value="Peptidase_M36"/>
    <property type="match status" value="1"/>
</dbReference>
<dbReference type="GO" id="GO:0004222">
    <property type="term" value="F:metalloendopeptidase activity"/>
    <property type="evidence" value="ECO:0007669"/>
    <property type="project" value="InterPro"/>
</dbReference>
<dbReference type="InterPro" id="IPR003410">
    <property type="entry name" value="HYR_dom"/>
</dbReference>
<keyword evidence="9" id="KW-0378">Hydrolase</keyword>
<dbReference type="RefSeq" id="WP_015022903.1">
    <property type="nucleotide sequence ID" value="NC_018721.1"/>
</dbReference>
<dbReference type="GO" id="GO:0008270">
    <property type="term" value="F:zinc ion binding"/>
    <property type="evidence" value="ECO:0007669"/>
    <property type="project" value="InterPro"/>
</dbReference>
<dbReference type="eggNOG" id="COG3291">
    <property type="taxonomic scope" value="Bacteria"/>
</dbReference>
<keyword evidence="7 14" id="KW-0732">Signal</keyword>
<organism evidence="16 17">
    <name type="scientific">Psychroflexus torquis (strain ATCC 700755 / CIP 106069 / ACAM 623)</name>
    <dbReference type="NCBI Taxonomy" id="313595"/>
    <lineage>
        <taxon>Bacteria</taxon>
        <taxon>Pseudomonadati</taxon>
        <taxon>Bacteroidota</taxon>
        <taxon>Flavobacteriia</taxon>
        <taxon>Flavobacteriales</taxon>
        <taxon>Flavobacteriaceae</taxon>
        <taxon>Psychroflexus</taxon>
    </lineage>
</organism>
<evidence type="ECO:0000256" key="9">
    <source>
        <dbReference type="ARBA" id="ARBA00022801"/>
    </source>
</evidence>
<comment type="subcellular location">
    <subcellularLocation>
        <location evidence="2">Secreted</location>
    </subcellularLocation>
</comment>
<dbReference type="HOGENOM" id="CLU_001392_0_0_10"/>
<dbReference type="SUPFAM" id="SSF55486">
    <property type="entry name" value="Metalloproteases ('zincins'), catalytic domain"/>
    <property type="match status" value="1"/>
</dbReference>
<comment type="similarity">
    <text evidence="3">Belongs to the peptidase M36 family.</text>
</comment>
<feature type="chain" id="PRO_5003877378" evidence="14">
    <location>
        <begin position="22"/>
        <end position="1515"/>
    </location>
</feature>
<dbReference type="eggNOG" id="COG4935">
    <property type="taxonomic scope" value="Bacteria"/>
</dbReference>
<keyword evidence="10" id="KW-0862">Zinc</keyword>
<dbReference type="InterPro" id="IPR001842">
    <property type="entry name" value="Peptidase_M36"/>
</dbReference>
<keyword evidence="12" id="KW-0865">Zymogen</keyword>
<dbReference type="GO" id="GO:0006508">
    <property type="term" value="P:proteolysis"/>
    <property type="evidence" value="ECO:0007669"/>
    <property type="project" value="UniProtKB-KW"/>
</dbReference>
<evidence type="ECO:0000256" key="13">
    <source>
        <dbReference type="SAM" id="MobiDB-lite"/>
    </source>
</evidence>
<dbReference type="InterPro" id="IPR026444">
    <property type="entry name" value="Secre_tail"/>
</dbReference>
<evidence type="ECO:0000256" key="14">
    <source>
        <dbReference type="SAM" id="SignalP"/>
    </source>
</evidence>
<dbReference type="Gene3D" id="3.10.170.10">
    <property type="match status" value="1"/>
</dbReference>
<dbReference type="eggNOG" id="COG2866">
    <property type="taxonomic scope" value="Bacteria"/>
</dbReference>
<keyword evidence="17" id="KW-1185">Reference proteome</keyword>
<dbReference type="Proteomes" id="UP000008514">
    <property type="component" value="Chromosome"/>
</dbReference>
<dbReference type="PANTHER" id="PTHR33478:SF1">
    <property type="entry name" value="EXTRACELLULAR METALLOPROTEINASE MEP"/>
    <property type="match status" value="1"/>
</dbReference>
<evidence type="ECO:0000256" key="11">
    <source>
        <dbReference type="ARBA" id="ARBA00023049"/>
    </source>
</evidence>
<evidence type="ECO:0000256" key="12">
    <source>
        <dbReference type="ARBA" id="ARBA00023145"/>
    </source>
</evidence>
<evidence type="ECO:0000256" key="3">
    <source>
        <dbReference type="ARBA" id="ARBA00006006"/>
    </source>
</evidence>
<evidence type="ECO:0000256" key="7">
    <source>
        <dbReference type="ARBA" id="ARBA00022729"/>
    </source>
</evidence>
<evidence type="ECO:0000256" key="6">
    <source>
        <dbReference type="ARBA" id="ARBA00022723"/>
    </source>
</evidence>
<evidence type="ECO:0000256" key="8">
    <source>
        <dbReference type="ARBA" id="ARBA00022737"/>
    </source>
</evidence>
<dbReference type="OrthoDB" id="5377264at2"/>
<dbReference type="GO" id="GO:0005615">
    <property type="term" value="C:extracellular space"/>
    <property type="evidence" value="ECO:0007669"/>
    <property type="project" value="InterPro"/>
</dbReference>
<keyword evidence="6" id="KW-0479">Metal-binding</keyword>
<evidence type="ECO:0000256" key="4">
    <source>
        <dbReference type="ARBA" id="ARBA00022525"/>
    </source>
</evidence>
<dbReference type="KEGG" id="ptq:P700755_000232"/>
<reference evidence="16" key="1">
    <citation type="submission" date="2006-03" db="EMBL/GenBank/DDBJ databases">
        <authorList>
            <person name="Bowman J."/>
            <person name="Ferriera S."/>
            <person name="Johnson J."/>
            <person name="Kravitz S."/>
            <person name="Halpern A."/>
            <person name="Remington K."/>
            <person name="Beeson K."/>
            <person name="Tran B."/>
            <person name="Rogers Y.-H."/>
            <person name="Friedman R."/>
            <person name="Venter J.C."/>
        </authorList>
    </citation>
    <scope>NUCLEOTIDE SEQUENCE [LARGE SCALE GENOMIC DNA]</scope>
    <source>
        <strain evidence="16">ATCC 700755</strain>
    </source>
</reference>
<evidence type="ECO:0000256" key="2">
    <source>
        <dbReference type="ARBA" id="ARBA00004613"/>
    </source>
</evidence>
<proteinExistence type="inferred from homology"/>
<comment type="cofactor">
    <cofactor evidence="1">
        <name>Zn(2+)</name>
        <dbReference type="ChEBI" id="CHEBI:29105"/>
    </cofactor>
</comment>
<evidence type="ECO:0000256" key="1">
    <source>
        <dbReference type="ARBA" id="ARBA00001947"/>
    </source>
</evidence>
<keyword evidence="4" id="KW-0964">Secreted</keyword>